<evidence type="ECO:0000313" key="5">
    <source>
        <dbReference type="Proteomes" id="UP000604241"/>
    </source>
</evidence>
<sequence>MGTHTQDVTVVGWVGSDLRTYHLDGVGGVPYAQFRLASTRRVLDRQSGAFRDGPTLWFTVKAWRAAAVNLDASLAKGDPVLVVGRLGQSEWVAQDGAPRSELVLEALAVGHDLSFGTTKFRRSLAGPRRAREDQQESTPQDDDRAPAAGAADVAAGFTDDPWASLADAPPVEEPATDEADVVDVVDVQGGEDGPQGAGTAPGGTGARPGAGRTRVIA</sequence>
<dbReference type="PROSITE" id="PS50935">
    <property type="entry name" value="SSB"/>
    <property type="match status" value="1"/>
</dbReference>
<dbReference type="CDD" id="cd04496">
    <property type="entry name" value="SSB_OBF"/>
    <property type="match status" value="1"/>
</dbReference>
<evidence type="ECO:0000256" key="3">
    <source>
        <dbReference type="SAM" id="MobiDB-lite"/>
    </source>
</evidence>
<dbReference type="SUPFAM" id="SSF50249">
    <property type="entry name" value="Nucleic acid-binding proteins"/>
    <property type="match status" value="1"/>
</dbReference>
<dbReference type="Gene3D" id="2.40.50.140">
    <property type="entry name" value="Nucleic acid-binding proteins"/>
    <property type="match status" value="1"/>
</dbReference>
<keyword evidence="1 2" id="KW-0238">DNA-binding</keyword>
<protein>
    <submittedName>
        <fullName evidence="4">Single-stranded DNA-binding protein</fullName>
    </submittedName>
</protein>
<dbReference type="EMBL" id="JACSQV010000003">
    <property type="protein sequence ID" value="MBD7917780.1"/>
    <property type="molecule type" value="Genomic_DNA"/>
</dbReference>
<comment type="caution">
    <text evidence="4">The sequence shown here is derived from an EMBL/GenBank/DDBJ whole genome shotgun (WGS) entry which is preliminary data.</text>
</comment>
<feature type="compositionally biased region" description="Acidic residues" evidence="3">
    <location>
        <begin position="174"/>
        <end position="183"/>
    </location>
</feature>
<proteinExistence type="predicted"/>
<evidence type="ECO:0000256" key="2">
    <source>
        <dbReference type="PROSITE-ProRule" id="PRU00252"/>
    </source>
</evidence>
<dbReference type="InterPro" id="IPR000424">
    <property type="entry name" value="Primosome_PriB/ssb"/>
</dbReference>
<gene>
    <name evidence="4" type="ORF">H9657_05750</name>
</gene>
<dbReference type="GO" id="GO:0003677">
    <property type="term" value="F:DNA binding"/>
    <property type="evidence" value="ECO:0007669"/>
    <property type="project" value="UniProtKB-KW"/>
</dbReference>
<name>A0ABR8QBI0_9CELL</name>
<keyword evidence="5" id="KW-1185">Reference proteome</keyword>
<organism evidence="4 5">
    <name type="scientific">Cellulomonas avistercoris</name>
    <dbReference type="NCBI Taxonomy" id="2762242"/>
    <lineage>
        <taxon>Bacteria</taxon>
        <taxon>Bacillati</taxon>
        <taxon>Actinomycetota</taxon>
        <taxon>Actinomycetes</taxon>
        <taxon>Micrococcales</taxon>
        <taxon>Cellulomonadaceae</taxon>
        <taxon>Cellulomonas</taxon>
    </lineage>
</organism>
<dbReference type="Proteomes" id="UP000604241">
    <property type="component" value="Unassembled WGS sequence"/>
</dbReference>
<dbReference type="InterPro" id="IPR012340">
    <property type="entry name" value="NA-bd_OB-fold"/>
</dbReference>
<evidence type="ECO:0000313" key="4">
    <source>
        <dbReference type="EMBL" id="MBD7917780.1"/>
    </source>
</evidence>
<dbReference type="RefSeq" id="WP_191781257.1">
    <property type="nucleotide sequence ID" value="NZ_JACSQV010000003.1"/>
</dbReference>
<accession>A0ABR8QBI0</accession>
<feature type="compositionally biased region" description="Low complexity" evidence="3">
    <location>
        <begin position="146"/>
        <end position="160"/>
    </location>
</feature>
<feature type="compositionally biased region" description="Gly residues" evidence="3">
    <location>
        <begin position="190"/>
        <end position="208"/>
    </location>
</feature>
<evidence type="ECO:0000256" key="1">
    <source>
        <dbReference type="ARBA" id="ARBA00023125"/>
    </source>
</evidence>
<dbReference type="Pfam" id="PF00436">
    <property type="entry name" value="SSB"/>
    <property type="match status" value="1"/>
</dbReference>
<reference evidence="4 5" key="1">
    <citation type="submission" date="2020-08" db="EMBL/GenBank/DDBJ databases">
        <title>A Genomic Blueprint of the Chicken Gut Microbiome.</title>
        <authorList>
            <person name="Gilroy R."/>
            <person name="Ravi A."/>
            <person name="Getino M."/>
            <person name="Pursley I."/>
            <person name="Horton D.L."/>
            <person name="Alikhan N.-F."/>
            <person name="Baker D."/>
            <person name="Gharbi K."/>
            <person name="Hall N."/>
            <person name="Watson M."/>
            <person name="Adriaenssens E.M."/>
            <person name="Foster-Nyarko E."/>
            <person name="Jarju S."/>
            <person name="Secka A."/>
            <person name="Antonio M."/>
            <person name="Oren A."/>
            <person name="Chaudhuri R."/>
            <person name="La Ragione R.M."/>
            <person name="Hildebrand F."/>
            <person name="Pallen M.J."/>
        </authorList>
    </citation>
    <scope>NUCLEOTIDE SEQUENCE [LARGE SCALE GENOMIC DNA]</scope>
    <source>
        <strain evidence="4 5">Sa3CUA2</strain>
    </source>
</reference>
<feature type="region of interest" description="Disordered" evidence="3">
    <location>
        <begin position="123"/>
        <end position="217"/>
    </location>
</feature>